<feature type="region of interest" description="Disordered" evidence="1">
    <location>
        <begin position="164"/>
        <end position="202"/>
    </location>
</feature>
<protein>
    <recommendedName>
        <fullName evidence="2">DUF4218 domain-containing protein</fullName>
    </recommendedName>
</protein>
<dbReference type="InterPro" id="IPR025452">
    <property type="entry name" value="DUF4218"/>
</dbReference>
<feature type="domain" description="DUF4218" evidence="2">
    <location>
        <begin position="737"/>
        <end position="808"/>
    </location>
</feature>
<dbReference type="PANTHER" id="PTHR46579">
    <property type="entry name" value="F5/8 TYPE C DOMAIN-CONTAINING PROTEIN-RELATED"/>
    <property type="match status" value="1"/>
</dbReference>
<sequence>MMTKNYLQENHDDNNVCSQTRRIWNSNLQGFSDNDMERLMRNQINSELDQSIPNKTTNDIEFTDITEKIETNKSSLSLCSYKSDNNELLHEDIAHEACGNNNGKSTAGDNSSNNQNLVCTTNHSKNQNYCYEQVDENNDNNGYYEQEIQDDGDSEYNSCYEKVYDNDGQNNTSASDSCTDGGEYSSDENEHDFAMPKIQDDGDSEYNSCYEKVYENDGQNNNTSASDSCTDGGEYSSDENEHDFAMPSKNDRVIFNKIMFESSNLTFSLRFQLSDEGQQELINLLKICAGPRFHDLSLSKHIISQCFSTQIENVTYHYFCCKCSKKIVYSTTAQQRLKSKNIICDKCEERNLIRTNSPNYFISIDLSYQIMQLFTSVYIFDNLLKNVQARTTTISNHDTIKDIYIFDNLLKNVQARTTTISNHDTIKDVYNGQICQKILQSHESKEFEYLLTLNFNTDGAPLTKSGKRAFWPLQLILNDLSPKLRFEYVLLAGLLITDKEPKSNLMNLCSMENGSTKRGVKGYSSLQNLRNFDMVWSYSYEYMHGLLLGVTLQIWNEWKSGCSSYKLTNKNIIEIERRYLSITPSHEIHRLPRAGIFHGSMKPKASEMKSWLLCFSLPCLNGILKKKLLVHYSLLVKSAYTLLKSEISENELRECEFDLLKFVCEYEIFYGEERKILRYIYIRKIYNLKTFNVHALLHIAESIRQSGPICMKSAFPFESNIYRLKTHIKGSNGIDRQMAKKNLRECEFDLLKFVCEYEIFYGEERMTFNVHALLHIAESIRQSGPICMNSAFPFESNIYRLKTYIKGSNGMDRQMAKKTLQTWIFKTGNTESLSSSPEVQNYCNNLYRPRRLINFDKDRDYNVTYVGKEVEKDNDLQGSVYNKCIFEGVVYHSIQYNRANKTDDTIVQLQTEEFGRIMKIINVNGQCYFKISIFEMFSDNPFEGVSHIKKIKSENYTHTIYTLINDIKCKVIVVNAKNARYLCSLPNSIEVQ</sequence>
<evidence type="ECO:0000313" key="4">
    <source>
        <dbReference type="Proteomes" id="UP000215335"/>
    </source>
</evidence>
<feature type="compositionally biased region" description="Basic and acidic residues" evidence="1">
    <location>
        <begin position="191"/>
        <end position="200"/>
    </location>
</feature>
<dbReference type="PANTHER" id="PTHR46579:SF1">
    <property type="entry name" value="F5_8 TYPE C DOMAIN-CONTAINING PROTEIN"/>
    <property type="match status" value="1"/>
</dbReference>
<evidence type="ECO:0000256" key="1">
    <source>
        <dbReference type="SAM" id="MobiDB-lite"/>
    </source>
</evidence>
<evidence type="ECO:0000313" key="3">
    <source>
        <dbReference type="EMBL" id="OXU16412.1"/>
    </source>
</evidence>
<keyword evidence="4" id="KW-1185">Reference proteome</keyword>
<comment type="caution">
    <text evidence="3">The sequence shown here is derived from an EMBL/GenBank/DDBJ whole genome shotgun (WGS) entry which is preliminary data.</text>
</comment>
<accession>A0A232EDK3</accession>
<evidence type="ECO:0000259" key="2">
    <source>
        <dbReference type="Pfam" id="PF13960"/>
    </source>
</evidence>
<feature type="region of interest" description="Disordered" evidence="1">
    <location>
        <begin position="215"/>
        <end position="241"/>
    </location>
</feature>
<dbReference type="AlphaFoldDB" id="A0A232EDK3"/>
<gene>
    <name evidence="3" type="ORF">TSAR_013787</name>
</gene>
<dbReference type="STRING" id="543379.A0A232EDK3"/>
<dbReference type="EMBL" id="NNAY01006320">
    <property type="protein sequence ID" value="OXU16412.1"/>
    <property type="molecule type" value="Genomic_DNA"/>
</dbReference>
<dbReference type="OrthoDB" id="6509516at2759"/>
<feature type="compositionally biased region" description="Polar residues" evidence="1">
    <location>
        <begin position="217"/>
        <end position="229"/>
    </location>
</feature>
<name>A0A232EDK3_9HYME</name>
<dbReference type="Proteomes" id="UP000215335">
    <property type="component" value="Unassembled WGS sequence"/>
</dbReference>
<dbReference type="Pfam" id="PF13960">
    <property type="entry name" value="DUF4218"/>
    <property type="match status" value="1"/>
</dbReference>
<feature type="compositionally biased region" description="Polar residues" evidence="1">
    <location>
        <begin position="167"/>
        <end position="178"/>
    </location>
</feature>
<reference evidence="3 4" key="1">
    <citation type="journal article" date="2017" name="Curr. Biol.">
        <title>The Evolution of Venom by Co-option of Single-Copy Genes.</title>
        <authorList>
            <person name="Martinson E.O."/>
            <person name="Mrinalini"/>
            <person name="Kelkar Y.D."/>
            <person name="Chang C.H."/>
            <person name="Werren J.H."/>
        </authorList>
    </citation>
    <scope>NUCLEOTIDE SEQUENCE [LARGE SCALE GENOMIC DNA]</scope>
    <source>
        <strain evidence="3 4">Alberta</strain>
        <tissue evidence="3">Whole body</tissue>
    </source>
</reference>
<proteinExistence type="predicted"/>
<organism evidence="3 4">
    <name type="scientific">Trichomalopsis sarcophagae</name>
    <dbReference type="NCBI Taxonomy" id="543379"/>
    <lineage>
        <taxon>Eukaryota</taxon>
        <taxon>Metazoa</taxon>
        <taxon>Ecdysozoa</taxon>
        <taxon>Arthropoda</taxon>
        <taxon>Hexapoda</taxon>
        <taxon>Insecta</taxon>
        <taxon>Pterygota</taxon>
        <taxon>Neoptera</taxon>
        <taxon>Endopterygota</taxon>
        <taxon>Hymenoptera</taxon>
        <taxon>Apocrita</taxon>
        <taxon>Proctotrupomorpha</taxon>
        <taxon>Chalcidoidea</taxon>
        <taxon>Pteromalidae</taxon>
        <taxon>Pteromalinae</taxon>
        <taxon>Trichomalopsis</taxon>
    </lineage>
</organism>